<feature type="transmembrane region" description="Helical" evidence="3">
    <location>
        <begin position="263"/>
        <end position="291"/>
    </location>
</feature>
<keyword evidence="3" id="KW-1133">Transmembrane helix</keyword>
<dbReference type="Proteomes" id="UP000199516">
    <property type="component" value="Unassembled WGS sequence"/>
</dbReference>
<keyword evidence="3" id="KW-0472">Membrane</keyword>
<dbReference type="InterPro" id="IPR025645">
    <property type="entry name" value="DUF4349"/>
</dbReference>
<dbReference type="Pfam" id="PF14257">
    <property type="entry name" value="DUF4349"/>
    <property type="match status" value="1"/>
</dbReference>
<reference evidence="5 6" key="1">
    <citation type="submission" date="2016-10" db="EMBL/GenBank/DDBJ databases">
        <authorList>
            <person name="de Groot N.N."/>
        </authorList>
    </citation>
    <scope>NUCLEOTIDE SEQUENCE [LARGE SCALE GENOMIC DNA]</scope>
    <source>
        <strain evidence="5 6">DSM 23995</strain>
    </source>
</reference>
<sequence>MTGIILLFLLMVTAGCSNNDSGNEAAVDGPSSSVGESDQPTVEQRDDAGSVEEASDSREAENNAEVIDNANQSERKVIFHGDMTIEVSALEEVQSHIQQRVEEVDGYIVESSVNESENDRRRGTLVARVPQEHFSSFLDEVESASQRVVRRSTRGNDVTEEYVDLESRLRSKETVEQRLTTFMEEAENTEDLLNISNELSAVQEEIERLEGRIQYLDNRVDYATATIQMEEHAASSLQDSDSLETWSKAKNLFMSSINGIVSFFSTLIVFVVGLSPILVPLLAITALLLFIRKRKAGKEKGE</sequence>
<feature type="region of interest" description="Disordered" evidence="2">
    <location>
        <begin position="22"/>
        <end position="69"/>
    </location>
</feature>
<dbReference type="OrthoDB" id="5381491at2"/>
<evidence type="ECO:0000313" key="5">
    <source>
        <dbReference type="EMBL" id="SFE53180.1"/>
    </source>
</evidence>
<gene>
    <name evidence="5" type="ORF">SAMN05192532_102188</name>
</gene>
<evidence type="ECO:0000256" key="1">
    <source>
        <dbReference type="SAM" id="Coils"/>
    </source>
</evidence>
<organism evidence="5 6">
    <name type="scientific">Alteribacillus iranensis</name>
    <dbReference type="NCBI Taxonomy" id="930128"/>
    <lineage>
        <taxon>Bacteria</taxon>
        <taxon>Bacillati</taxon>
        <taxon>Bacillota</taxon>
        <taxon>Bacilli</taxon>
        <taxon>Bacillales</taxon>
        <taxon>Bacillaceae</taxon>
        <taxon>Alteribacillus</taxon>
    </lineage>
</organism>
<feature type="coiled-coil region" evidence="1">
    <location>
        <begin position="172"/>
        <end position="219"/>
    </location>
</feature>
<feature type="compositionally biased region" description="Polar residues" evidence="2">
    <location>
        <begin position="30"/>
        <end position="42"/>
    </location>
</feature>
<protein>
    <recommendedName>
        <fullName evidence="4">DUF4349 domain-containing protein</fullName>
    </recommendedName>
</protein>
<feature type="domain" description="DUF4349" evidence="4">
    <location>
        <begin position="75"/>
        <end position="287"/>
    </location>
</feature>
<keyword evidence="6" id="KW-1185">Reference proteome</keyword>
<dbReference type="RefSeq" id="WP_091658392.1">
    <property type="nucleotide sequence ID" value="NZ_FONT01000002.1"/>
</dbReference>
<dbReference type="EMBL" id="FONT01000002">
    <property type="protein sequence ID" value="SFE53180.1"/>
    <property type="molecule type" value="Genomic_DNA"/>
</dbReference>
<proteinExistence type="predicted"/>
<evidence type="ECO:0000256" key="3">
    <source>
        <dbReference type="SAM" id="Phobius"/>
    </source>
</evidence>
<evidence type="ECO:0000259" key="4">
    <source>
        <dbReference type="Pfam" id="PF14257"/>
    </source>
</evidence>
<dbReference type="AlphaFoldDB" id="A0A1I2BDF4"/>
<evidence type="ECO:0000256" key="2">
    <source>
        <dbReference type="SAM" id="MobiDB-lite"/>
    </source>
</evidence>
<keyword evidence="1" id="KW-0175">Coiled coil</keyword>
<dbReference type="STRING" id="930128.SAMN05192532_102188"/>
<accession>A0A1I2BDF4</accession>
<keyword evidence="3" id="KW-0812">Transmembrane</keyword>
<evidence type="ECO:0000313" key="6">
    <source>
        <dbReference type="Proteomes" id="UP000199516"/>
    </source>
</evidence>
<name>A0A1I2BDF4_9BACI</name>